<organism evidence="2 3">
    <name type="scientific">Tremella mesenterica</name>
    <name type="common">Jelly fungus</name>
    <dbReference type="NCBI Taxonomy" id="5217"/>
    <lineage>
        <taxon>Eukaryota</taxon>
        <taxon>Fungi</taxon>
        <taxon>Dikarya</taxon>
        <taxon>Basidiomycota</taxon>
        <taxon>Agaricomycotina</taxon>
        <taxon>Tremellomycetes</taxon>
        <taxon>Tremellales</taxon>
        <taxon>Tremellaceae</taxon>
        <taxon>Tremella</taxon>
    </lineage>
</organism>
<dbReference type="InParanoid" id="A0A4Q1BPQ8"/>
<dbReference type="VEuPathDB" id="FungiDB:TREMEDRAFT_66026"/>
<feature type="region of interest" description="Disordered" evidence="1">
    <location>
        <begin position="93"/>
        <end position="112"/>
    </location>
</feature>
<feature type="compositionally biased region" description="Polar residues" evidence="1">
    <location>
        <begin position="14"/>
        <end position="27"/>
    </location>
</feature>
<protein>
    <submittedName>
        <fullName evidence="2">Uncharacterized protein</fullName>
    </submittedName>
</protein>
<evidence type="ECO:0000313" key="3">
    <source>
        <dbReference type="Proteomes" id="UP000289152"/>
    </source>
</evidence>
<comment type="caution">
    <text evidence="2">The sequence shown here is derived from an EMBL/GenBank/DDBJ whole genome shotgun (WGS) entry which is preliminary data.</text>
</comment>
<name>A0A4Q1BPQ8_TREME</name>
<evidence type="ECO:0000256" key="1">
    <source>
        <dbReference type="SAM" id="MobiDB-lite"/>
    </source>
</evidence>
<accession>A0A4Q1BPQ8</accession>
<sequence>MQSSLDTNKDNEETPSSLSKSGKTNVTDLDLSLDGLNLSHNPRKSPSDPDVISEKTTTDSDVCPMDLESDKMTDHDDEGMDSSDERDVIENNIMNDSSDNEREGGPATDLAEDIPASTINPIATTSTDDRIIRTLQRNSVQREILKKKMRSEDGDYGDVVYVEYWKFNTYPEYLRNGGKGEGMVSLPVKRKVITINADGNSYFEYFTGEEHLGPDNYSGYPEKKNPDHWTR</sequence>
<keyword evidence="3" id="KW-1185">Reference proteome</keyword>
<gene>
    <name evidence="2" type="ORF">M231_02838</name>
</gene>
<feature type="compositionally biased region" description="Low complexity" evidence="1">
    <location>
        <begin position="28"/>
        <end position="39"/>
    </location>
</feature>
<feature type="region of interest" description="Disordered" evidence="1">
    <location>
        <begin position="1"/>
        <end position="86"/>
    </location>
</feature>
<evidence type="ECO:0000313" key="2">
    <source>
        <dbReference type="EMBL" id="RXK39904.1"/>
    </source>
</evidence>
<reference evidence="2 3" key="1">
    <citation type="submission" date="2016-06" db="EMBL/GenBank/DDBJ databases">
        <title>Evolution of pathogenesis and genome organization in the Tremellales.</title>
        <authorList>
            <person name="Cuomo C."/>
            <person name="Litvintseva A."/>
            <person name="Heitman J."/>
            <person name="Chen Y."/>
            <person name="Sun S."/>
            <person name="Springer D."/>
            <person name="Dromer F."/>
            <person name="Young S."/>
            <person name="Zeng Q."/>
            <person name="Chapman S."/>
            <person name="Gujja S."/>
            <person name="Saif S."/>
            <person name="Birren B."/>
        </authorList>
    </citation>
    <scope>NUCLEOTIDE SEQUENCE [LARGE SCALE GENOMIC DNA]</scope>
    <source>
        <strain evidence="2 3">ATCC 28783</strain>
    </source>
</reference>
<dbReference type="Proteomes" id="UP000289152">
    <property type="component" value="Unassembled WGS sequence"/>
</dbReference>
<dbReference type="AlphaFoldDB" id="A0A4Q1BPQ8"/>
<proteinExistence type="predicted"/>
<dbReference type="EMBL" id="SDIL01000025">
    <property type="protein sequence ID" value="RXK39904.1"/>
    <property type="molecule type" value="Genomic_DNA"/>
</dbReference>